<evidence type="ECO:0000259" key="2">
    <source>
        <dbReference type="PROSITE" id="PS51724"/>
    </source>
</evidence>
<name>Q9K763_HALH5</name>
<dbReference type="Pfam" id="PF01520">
    <property type="entry name" value="Amidase_3"/>
    <property type="match status" value="1"/>
</dbReference>
<dbReference type="InterPro" id="IPR050695">
    <property type="entry name" value="N-acetylmuramoyl_amidase_3"/>
</dbReference>
<accession>Q9K763</accession>
<dbReference type="Gene3D" id="3.40.630.40">
    <property type="entry name" value="Zn-dependent exopeptidases"/>
    <property type="match status" value="1"/>
</dbReference>
<dbReference type="CDD" id="cd02696">
    <property type="entry name" value="MurNAc-LAA"/>
    <property type="match status" value="1"/>
</dbReference>
<protein>
    <submittedName>
        <fullName evidence="3">N-acetylmuramoyl-L-alanine amidase (Sporulation mother cell wall hydrolase)</fullName>
        <ecNumber evidence="3">3.5.1.28</ecNumber>
    </submittedName>
</protein>
<dbReference type="GO" id="GO:0009253">
    <property type="term" value="P:peptidoglycan catabolic process"/>
    <property type="evidence" value="ECO:0007669"/>
    <property type="project" value="InterPro"/>
</dbReference>
<dbReference type="InterPro" id="IPR002508">
    <property type="entry name" value="MurNAc-LAA_cat"/>
</dbReference>
<dbReference type="Gene3D" id="3.30.70.1070">
    <property type="entry name" value="Sporulation related repeat"/>
    <property type="match status" value="1"/>
</dbReference>
<dbReference type="InterPro" id="IPR036680">
    <property type="entry name" value="SPOR-like_sf"/>
</dbReference>
<keyword evidence="1 3" id="KW-0378">Hydrolase</keyword>
<dbReference type="EMBL" id="BA000004">
    <property type="protein sequence ID" value="BAB07229.1"/>
    <property type="molecule type" value="Genomic_DNA"/>
</dbReference>
<dbReference type="EC" id="3.5.1.28" evidence="3"/>
<dbReference type="SUPFAM" id="SSF110997">
    <property type="entry name" value="Sporulation related repeat"/>
    <property type="match status" value="1"/>
</dbReference>
<organism evidence="3 4">
    <name type="scientific">Halalkalibacterium halodurans (strain ATCC BAA-125 / DSM 18197 / FERM 7344 / JCM 9153 / C-125)</name>
    <name type="common">Bacillus halodurans</name>
    <dbReference type="NCBI Taxonomy" id="272558"/>
    <lineage>
        <taxon>Bacteria</taxon>
        <taxon>Bacillati</taxon>
        <taxon>Bacillota</taxon>
        <taxon>Bacilli</taxon>
        <taxon>Bacillales</taxon>
        <taxon>Bacillaceae</taxon>
        <taxon>Halalkalibacterium (ex Joshi et al. 2022)</taxon>
    </lineage>
</organism>
<dbReference type="eggNOG" id="COG0860">
    <property type="taxonomic scope" value="Bacteria"/>
</dbReference>
<dbReference type="PANTHER" id="PTHR30404">
    <property type="entry name" value="N-ACETYLMURAMOYL-L-ALANINE AMIDASE"/>
    <property type="match status" value="1"/>
</dbReference>
<dbReference type="OrthoDB" id="9763643at2"/>
<keyword evidence="4" id="KW-1185">Reference proteome</keyword>
<evidence type="ECO:0000313" key="3">
    <source>
        <dbReference type="EMBL" id="BAB07229.1"/>
    </source>
</evidence>
<dbReference type="Pfam" id="PF05036">
    <property type="entry name" value="SPOR"/>
    <property type="match status" value="1"/>
</dbReference>
<reference evidence="3 4" key="1">
    <citation type="journal article" date="2000" name="Nucleic Acids Res.">
        <title>Complete genome sequence of the alkaliphilic bacterium Bacillus halodurans and genomic sequence comparison with Bacillus subtilis.</title>
        <authorList>
            <person name="Takami H."/>
            <person name="Nakasone K."/>
            <person name="Takaki Y."/>
            <person name="Maeno G."/>
            <person name="Sasaki R."/>
            <person name="Masui N."/>
            <person name="Fuji F."/>
            <person name="Hirama C."/>
            <person name="Nakamura Y."/>
            <person name="Ogasawara N."/>
            <person name="Kuhara S."/>
            <person name="Horikoshi K."/>
        </authorList>
    </citation>
    <scope>NUCLEOTIDE SEQUENCE [LARGE SCALE GENOMIC DNA]</scope>
    <source>
        <strain evidence="4">ATCC BAA-125 / DSM 18197 / FERM 7344 / JCM 9153 / C-125</strain>
    </source>
</reference>
<dbReference type="PANTHER" id="PTHR30404:SF0">
    <property type="entry name" value="N-ACETYLMURAMOYL-L-ALANINE AMIDASE AMIC"/>
    <property type="match status" value="1"/>
</dbReference>
<dbReference type="GO" id="GO:0042834">
    <property type="term" value="F:peptidoglycan binding"/>
    <property type="evidence" value="ECO:0007669"/>
    <property type="project" value="InterPro"/>
</dbReference>
<dbReference type="SUPFAM" id="SSF53187">
    <property type="entry name" value="Zn-dependent exopeptidases"/>
    <property type="match status" value="1"/>
</dbReference>
<dbReference type="GO" id="GO:0030288">
    <property type="term" value="C:outer membrane-bounded periplasmic space"/>
    <property type="evidence" value="ECO:0007669"/>
    <property type="project" value="TreeGrafter"/>
</dbReference>
<dbReference type="GO" id="GO:0008745">
    <property type="term" value="F:N-acetylmuramoyl-L-alanine amidase activity"/>
    <property type="evidence" value="ECO:0007669"/>
    <property type="project" value="UniProtKB-EC"/>
</dbReference>
<dbReference type="Proteomes" id="UP000001258">
    <property type="component" value="Chromosome"/>
</dbReference>
<dbReference type="PIR" id="F84088">
    <property type="entry name" value="F84088"/>
</dbReference>
<gene>
    <name evidence="3" type="ordered locus">BH3510</name>
</gene>
<dbReference type="STRING" id="272558.gene:10729423"/>
<feature type="domain" description="SPOR" evidence="2">
    <location>
        <begin position="195"/>
        <end position="275"/>
    </location>
</feature>
<dbReference type="RefSeq" id="WP_010899639.1">
    <property type="nucleotide sequence ID" value="NC_002570.2"/>
</dbReference>
<dbReference type="PROSITE" id="PS51724">
    <property type="entry name" value="SPOR"/>
    <property type="match status" value="1"/>
</dbReference>
<evidence type="ECO:0000313" key="4">
    <source>
        <dbReference type="Proteomes" id="UP000001258"/>
    </source>
</evidence>
<dbReference type="SMART" id="SM00646">
    <property type="entry name" value="Ami_3"/>
    <property type="match status" value="1"/>
</dbReference>
<dbReference type="InterPro" id="IPR007730">
    <property type="entry name" value="SPOR-like_dom"/>
</dbReference>
<evidence type="ECO:0000256" key="1">
    <source>
        <dbReference type="ARBA" id="ARBA00022801"/>
    </source>
</evidence>
<sequence length="275" mass="30714">MFKWFVDPGHGGRDLGAVGNGLQEKNVTLAIAKKIKSIAEREYEGVQVRLSRSSDVYLSLNERTRMANSWGADLFTSVHINAGGGTGFESFIYNGNYSRKVQTDRVRFFVHDEIVNQTGFRDRGKKQANFHVLRETRMTAHLTENGFIDNASDASKLKFDAFLEKIARGHVLGAARAYGWKRKSSGGSSGGSGSSSSGTFYRVITGSFKNRSNAEKRQQELKKAGFDSFLDADKHKGETFYRVVTGSFKDRSNAEKRQGDLKQNGFDSFIDIYKK</sequence>
<proteinExistence type="predicted"/>
<dbReference type="AlphaFoldDB" id="Q9K763"/>
<dbReference type="eggNOG" id="COG3087">
    <property type="taxonomic scope" value="Bacteria"/>
</dbReference>
<dbReference type="KEGG" id="bha:BH3510"/>
<dbReference type="HOGENOM" id="CLU_014322_9_1_9"/>